<comment type="caution">
    <text evidence="2">The sequence shown here is derived from an EMBL/GenBank/DDBJ whole genome shotgun (WGS) entry which is preliminary data.</text>
</comment>
<dbReference type="SUPFAM" id="SSF160574">
    <property type="entry name" value="BT0923-like"/>
    <property type="match status" value="1"/>
</dbReference>
<gene>
    <name evidence="2" type="ORF">JL102_16200</name>
</gene>
<accession>A0A937FC12</accession>
<feature type="signal peptide" evidence="1">
    <location>
        <begin position="1"/>
        <end position="23"/>
    </location>
</feature>
<evidence type="ECO:0000313" key="2">
    <source>
        <dbReference type="EMBL" id="MBL3657693.1"/>
    </source>
</evidence>
<evidence type="ECO:0008006" key="4">
    <source>
        <dbReference type="Google" id="ProtNLM"/>
    </source>
</evidence>
<dbReference type="RefSeq" id="WP_202245490.1">
    <property type="nucleotide sequence ID" value="NZ_JAESIY010000009.1"/>
</dbReference>
<proteinExistence type="predicted"/>
<keyword evidence="3" id="KW-1185">Reference proteome</keyword>
<organism evidence="2 3">
    <name type="scientific">Fulvivirga sediminis</name>
    <dbReference type="NCBI Taxonomy" id="2803949"/>
    <lineage>
        <taxon>Bacteria</taxon>
        <taxon>Pseudomonadati</taxon>
        <taxon>Bacteroidota</taxon>
        <taxon>Cytophagia</taxon>
        <taxon>Cytophagales</taxon>
        <taxon>Fulvivirgaceae</taxon>
        <taxon>Fulvivirga</taxon>
    </lineage>
</organism>
<dbReference type="Gene3D" id="3.10.450.360">
    <property type="match status" value="1"/>
</dbReference>
<protein>
    <recommendedName>
        <fullName evidence="4">PepSY domain-containing protein</fullName>
    </recommendedName>
</protein>
<evidence type="ECO:0000313" key="3">
    <source>
        <dbReference type="Proteomes" id="UP000659388"/>
    </source>
</evidence>
<keyword evidence="1" id="KW-0732">Signal</keyword>
<feature type="chain" id="PRO_5036679687" description="PepSY domain-containing protein" evidence="1">
    <location>
        <begin position="24"/>
        <end position="113"/>
    </location>
</feature>
<reference evidence="2" key="1">
    <citation type="submission" date="2021-01" db="EMBL/GenBank/DDBJ databases">
        <title>Fulvivirga kasyanovii gen. nov., sp nov., a novel member of the phylum Bacteroidetes isolated from seawater in a mussel farm.</title>
        <authorList>
            <person name="Zhao L.-H."/>
            <person name="Wang Z.-J."/>
        </authorList>
    </citation>
    <scope>NUCLEOTIDE SEQUENCE</scope>
    <source>
        <strain evidence="2">2943</strain>
    </source>
</reference>
<name>A0A937FC12_9BACT</name>
<dbReference type="AlphaFoldDB" id="A0A937FC12"/>
<evidence type="ECO:0000256" key="1">
    <source>
        <dbReference type="SAM" id="SignalP"/>
    </source>
</evidence>
<dbReference type="Proteomes" id="UP000659388">
    <property type="component" value="Unassembled WGS sequence"/>
</dbReference>
<sequence>MKFNKIIVGALAIVFSATMSTNATTIQTNKDAVVVKIDPKKTEISATELPIGVKQAIVNGEFSSWSIARAYKITYDESSSTTEGEVEYEVHFENKENKKEIEVYNNDGDVIEE</sequence>
<dbReference type="EMBL" id="JAESIY010000009">
    <property type="protein sequence ID" value="MBL3657693.1"/>
    <property type="molecule type" value="Genomic_DNA"/>
</dbReference>